<dbReference type="Gene3D" id="3.90.1150.10">
    <property type="entry name" value="Aspartate Aminotransferase, domain 1"/>
    <property type="match status" value="1"/>
</dbReference>
<keyword evidence="1 4" id="KW-0663">Pyridoxal phosphate</keyword>
<dbReference type="InterPro" id="IPR015421">
    <property type="entry name" value="PyrdxlP-dep_Trfase_major"/>
</dbReference>
<sequence>MPIEPSENWQDVHESDIEAVARLLRRGEISIVSGGHLARFEKQFAAFAGGRHAVATNNGTAAIHAALWAAGVRSGDEVAVCDYGFHGMAAAVRSLGAVVVPVDAEPLGLTMDPQDLSRAISERTTAILVHNPWGIPADYAALRAAAPGVPLVADASHAHGALYRDEPLAAHADIACFSLGRGKLVSGGELGCAVTRDPELHERMLVYGHVNRVPGDLKTLDWGGSAVGLKLRPHPVALVLALGQLKRYPEKQALQRGYARDVETIAGDLGLIPLRPCCAAERVYWRIVLGVPEGLAATPEEVATIAERLRRAGAALEPNHYWPTLQHQSLFDWEDHRAGIRRRPCPVAARIVPRLLTLPARVQPPADALERLRECLTAVLAGDDTRTTSPVSTGETPQ</sequence>
<dbReference type="GO" id="GO:0030170">
    <property type="term" value="F:pyridoxal phosphate binding"/>
    <property type="evidence" value="ECO:0007669"/>
    <property type="project" value="TreeGrafter"/>
</dbReference>
<keyword evidence="7" id="KW-1185">Reference proteome</keyword>
<dbReference type="RefSeq" id="WP_007192414.1">
    <property type="nucleotide sequence ID" value="NZ_AFWV01000004.1"/>
</dbReference>
<feature type="active site" description="Proton acceptor" evidence="3">
    <location>
        <position position="183"/>
    </location>
</feature>
<accession>F9U9D5</accession>
<feature type="modified residue" description="N6-(pyridoxal phosphate)lysine" evidence="4">
    <location>
        <position position="183"/>
    </location>
</feature>
<dbReference type="PIRSF" id="PIRSF000390">
    <property type="entry name" value="PLP_StrS"/>
    <property type="match status" value="1"/>
</dbReference>
<dbReference type="PANTHER" id="PTHR30244">
    <property type="entry name" value="TRANSAMINASE"/>
    <property type="match status" value="1"/>
</dbReference>
<keyword evidence="6" id="KW-0808">Transferase</keyword>
<dbReference type="Gene3D" id="3.40.640.10">
    <property type="entry name" value="Type I PLP-dependent aspartate aminotransferase-like (Major domain)"/>
    <property type="match status" value="1"/>
</dbReference>
<dbReference type="eggNOG" id="COG0399">
    <property type="taxonomic scope" value="Bacteria"/>
</dbReference>
<evidence type="ECO:0000256" key="4">
    <source>
        <dbReference type="PIRSR" id="PIRSR000390-2"/>
    </source>
</evidence>
<evidence type="ECO:0000256" key="3">
    <source>
        <dbReference type="PIRSR" id="PIRSR000390-1"/>
    </source>
</evidence>
<evidence type="ECO:0000256" key="5">
    <source>
        <dbReference type="RuleBase" id="RU004508"/>
    </source>
</evidence>
<organism evidence="6 7">
    <name type="scientific">Thiocapsa marina 5811</name>
    <dbReference type="NCBI Taxonomy" id="768671"/>
    <lineage>
        <taxon>Bacteria</taxon>
        <taxon>Pseudomonadati</taxon>
        <taxon>Pseudomonadota</taxon>
        <taxon>Gammaproteobacteria</taxon>
        <taxon>Chromatiales</taxon>
        <taxon>Chromatiaceae</taxon>
        <taxon>Thiocapsa</taxon>
    </lineage>
</organism>
<evidence type="ECO:0000256" key="2">
    <source>
        <dbReference type="ARBA" id="ARBA00037999"/>
    </source>
</evidence>
<dbReference type="SUPFAM" id="SSF53383">
    <property type="entry name" value="PLP-dependent transferases"/>
    <property type="match status" value="1"/>
</dbReference>
<dbReference type="EMBL" id="AFWV01000004">
    <property type="protein sequence ID" value="EGV19393.1"/>
    <property type="molecule type" value="Genomic_DNA"/>
</dbReference>
<comment type="similarity">
    <text evidence="2 5">Belongs to the DegT/DnrJ/EryC1 family.</text>
</comment>
<dbReference type="STRING" id="768671.ThimaDRAFT_1537"/>
<dbReference type="GO" id="GO:0000271">
    <property type="term" value="P:polysaccharide biosynthetic process"/>
    <property type="evidence" value="ECO:0007669"/>
    <property type="project" value="TreeGrafter"/>
</dbReference>
<reference evidence="6 7" key="1">
    <citation type="submission" date="2011-06" db="EMBL/GenBank/DDBJ databases">
        <title>The draft genome of Thiocapsa marina 5811.</title>
        <authorList>
            <consortium name="US DOE Joint Genome Institute (JGI-PGF)"/>
            <person name="Lucas S."/>
            <person name="Han J."/>
            <person name="Cheng J.-F."/>
            <person name="Goodwin L."/>
            <person name="Pitluck S."/>
            <person name="Peters L."/>
            <person name="Land M.L."/>
            <person name="Hauser L."/>
            <person name="Vogl K."/>
            <person name="Liu Z."/>
            <person name="Imhoff J."/>
            <person name="Thiel V."/>
            <person name="Frigaard N.-U."/>
            <person name="Bryant D."/>
            <person name="Woyke T.J."/>
        </authorList>
    </citation>
    <scope>NUCLEOTIDE SEQUENCE [LARGE SCALE GENOMIC DNA]</scope>
    <source>
        <strain evidence="6 7">5811</strain>
    </source>
</reference>
<dbReference type="InterPro" id="IPR015422">
    <property type="entry name" value="PyrdxlP-dep_Trfase_small"/>
</dbReference>
<keyword evidence="6" id="KW-0032">Aminotransferase</keyword>
<dbReference type="AlphaFoldDB" id="F9U9D5"/>
<gene>
    <name evidence="6" type="ORF">ThimaDRAFT_1537</name>
</gene>
<protein>
    <submittedName>
        <fullName evidence="6">DegT/DnrJ/EryC1/StrS aminotransferase</fullName>
    </submittedName>
</protein>
<evidence type="ECO:0000256" key="1">
    <source>
        <dbReference type="ARBA" id="ARBA00022898"/>
    </source>
</evidence>
<dbReference type="Proteomes" id="UP000005459">
    <property type="component" value="Unassembled WGS sequence"/>
</dbReference>
<evidence type="ECO:0000313" key="7">
    <source>
        <dbReference type="Proteomes" id="UP000005459"/>
    </source>
</evidence>
<name>F9U9D5_9GAMM</name>
<dbReference type="InterPro" id="IPR000653">
    <property type="entry name" value="DegT/StrS_aminotransferase"/>
</dbReference>
<dbReference type="PANTHER" id="PTHR30244:SF34">
    <property type="entry name" value="DTDP-4-AMINO-4,6-DIDEOXYGALACTOSE TRANSAMINASE"/>
    <property type="match status" value="1"/>
</dbReference>
<proteinExistence type="inferred from homology"/>
<dbReference type="OrthoDB" id="9804264at2"/>
<dbReference type="GO" id="GO:0008483">
    <property type="term" value="F:transaminase activity"/>
    <property type="evidence" value="ECO:0007669"/>
    <property type="project" value="UniProtKB-KW"/>
</dbReference>
<dbReference type="Pfam" id="PF01041">
    <property type="entry name" value="DegT_DnrJ_EryC1"/>
    <property type="match status" value="1"/>
</dbReference>
<dbReference type="InterPro" id="IPR015424">
    <property type="entry name" value="PyrdxlP-dep_Trfase"/>
</dbReference>
<evidence type="ECO:0000313" key="6">
    <source>
        <dbReference type="EMBL" id="EGV19393.1"/>
    </source>
</evidence>